<sequence>MMVGHVEKMKVKVGKVGMGLEREQPDQGMALLRPMKLGPYQLNHRIVMAPMTRCRALDTLATPAMGVYYRQRASAGGLLVSEGVCVSPNAHGFVDTAGIYTSEQVESWKPVTQAVHKEGAIFFLQLWHVGRASHTKLQPGNAHPVSSTTQQVPLPWGTFPRDAITGKKRKHQHSPPRALHTNEIPQVIEWFKVGARNAVDAGFDGCEIHGGHGYLIDQFIKDNTNDRTDYYGGSMPNRCRLLLEITQGVATEIGAQRTAIRISPFTVQNHAIDSNPEELLVYLLQELDKLNLAYIHVTEPEFTRLMDVETWTPQHLHVTRRRTTPLLVSGGHSKDTGNRAVECGYADLVGYGRAFISNPDLVKRFASGAALNGAAKTSSFYDSDQTVGYTDFPFLDDIQSEEEVVQHRARL</sequence>
<dbReference type="AlphaFoldDB" id="A0A8T0GWS9"/>
<evidence type="ECO:0000256" key="1">
    <source>
        <dbReference type="ARBA" id="ARBA00001917"/>
    </source>
</evidence>
<dbReference type="FunFam" id="3.20.20.70:FF:000059">
    <property type="entry name" value="N-ethylmaleimide reductase, FMN-linked"/>
    <property type="match status" value="1"/>
</dbReference>
<dbReference type="PANTHER" id="PTHR22893">
    <property type="entry name" value="NADH OXIDOREDUCTASE-RELATED"/>
    <property type="match status" value="1"/>
</dbReference>
<comment type="caution">
    <text evidence="6">The sequence shown here is derived from an EMBL/GenBank/DDBJ whole genome shotgun (WGS) entry which is preliminary data.</text>
</comment>
<name>A0A8T0GWS9_CERPU</name>
<accession>A0A8T0GWS9</accession>
<comment type="cofactor">
    <cofactor evidence="1">
        <name>FMN</name>
        <dbReference type="ChEBI" id="CHEBI:58210"/>
    </cofactor>
</comment>
<organism evidence="6 7">
    <name type="scientific">Ceratodon purpureus</name>
    <name type="common">Fire moss</name>
    <name type="synonym">Dicranum purpureum</name>
    <dbReference type="NCBI Taxonomy" id="3225"/>
    <lineage>
        <taxon>Eukaryota</taxon>
        <taxon>Viridiplantae</taxon>
        <taxon>Streptophyta</taxon>
        <taxon>Embryophyta</taxon>
        <taxon>Bryophyta</taxon>
        <taxon>Bryophytina</taxon>
        <taxon>Bryopsida</taxon>
        <taxon>Dicranidae</taxon>
        <taxon>Pseudoditrichales</taxon>
        <taxon>Ditrichaceae</taxon>
        <taxon>Ceratodon</taxon>
    </lineage>
</organism>
<dbReference type="CDD" id="cd02933">
    <property type="entry name" value="OYE_like_FMN"/>
    <property type="match status" value="1"/>
</dbReference>
<dbReference type="InterPro" id="IPR013785">
    <property type="entry name" value="Aldolase_TIM"/>
</dbReference>
<protein>
    <recommendedName>
        <fullName evidence="5">NADH:flavin oxidoreductase/NADH oxidase N-terminal domain-containing protein</fullName>
    </recommendedName>
</protein>
<dbReference type="Gene3D" id="3.20.20.70">
    <property type="entry name" value="Aldolase class I"/>
    <property type="match status" value="1"/>
</dbReference>
<proteinExistence type="inferred from homology"/>
<keyword evidence="3" id="KW-0288">FMN</keyword>
<evidence type="ECO:0000256" key="3">
    <source>
        <dbReference type="ARBA" id="ARBA00022643"/>
    </source>
</evidence>
<gene>
    <name evidence="6" type="ORF">KC19_9G168200</name>
</gene>
<dbReference type="Proteomes" id="UP000822688">
    <property type="component" value="Chromosome 9"/>
</dbReference>
<keyword evidence="7" id="KW-1185">Reference proteome</keyword>
<dbReference type="GO" id="GO:0005829">
    <property type="term" value="C:cytosol"/>
    <property type="evidence" value="ECO:0007669"/>
    <property type="project" value="UniProtKB-ARBA"/>
</dbReference>
<dbReference type="GO" id="GO:0016628">
    <property type="term" value="F:oxidoreductase activity, acting on the CH-CH group of donors, NAD or NADP as acceptor"/>
    <property type="evidence" value="ECO:0007669"/>
    <property type="project" value="UniProtKB-ARBA"/>
</dbReference>
<feature type="domain" description="NADH:flavin oxidoreductase/NADH oxidase N-terminal" evidence="5">
    <location>
        <begin position="31"/>
        <end position="371"/>
    </location>
</feature>
<reference evidence="6" key="1">
    <citation type="submission" date="2020-06" db="EMBL/GenBank/DDBJ databases">
        <title>WGS assembly of Ceratodon purpureus strain R40.</title>
        <authorList>
            <person name="Carey S.B."/>
            <person name="Jenkins J."/>
            <person name="Shu S."/>
            <person name="Lovell J.T."/>
            <person name="Sreedasyam A."/>
            <person name="Maumus F."/>
            <person name="Tiley G.P."/>
            <person name="Fernandez-Pozo N."/>
            <person name="Barry K."/>
            <person name="Chen C."/>
            <person name="Wang M."/>
            <person name="Lipzen A."/>
            <person name="Daum C."/>
            <person name="Saski C.A."/>
            <person name="Payton A.C."/>
            <person name="Mcbreen J.C."/>
            <person name="Conrad R.E."/>
            <person name="Kollar L.M."/>
            <person name="Olsson S."/>
            <person name="Huttunen S."/>
            <person name="Landis J.B."/>
            <person name="Wickett N.J."/>
            <person name="Johnson M.G."/>
            <person name="Rensing S.A."/>
            <person name="Grimwood J."/>
            <person name="Schmutz J."/>
            <person name="Mcdaniel S.F."/>
        </authorList>
    </citation>
    <scope>NUCLEOTIDE SEQUENCE</scope>
    <source>
        <strain evidence="6">R40</strain>
    </source>
</reference>
<keyword evidence="3" id="KW-0285">Flavoprotein</keyword>
<dbReference type="EMBL" id="CM026430">
    <property type="protein sequence ID" value="KAG0562749.1"/>
    <property type="molecule type" value="Genomic_DNA"/>
</dbReference>
<dbReference type="InterPro" id="IPR045247">
    <property type="entry name" value="Oye-like"/>
</dbReference>
<dbReference type="SUPFAM" id="SSF51395">
    <property type="entry name" value="FMN-linked oxidoreductases"/>
    <property type="match status" value="1"/>
</dbReference>
<evidence type="ECO:0000256" key="2">
    <source>
        <dbReference type="ARBA" id="ARBA00005979"/>
    </source>
</evidence>
<dbReference type="InterPro" id="IPR001155">
    <property type="entry name" value="OxRdtase_FMN_N"/>
</dbReference>
<dbReference type="PANTHER" id="PTHR22893:SF112">
    <property type="entry name" value="12-OXOPHYTODIENOATE REDUCTASE 3"/>
    <property type="match status" value="1"/>
</dbReference>
<evidence type="ECO:0000259" key="5">
    <source>
        <dbReference type="Pfam" id="PF00724"/>
    </source>
</evidence>
<dbReference type="GO" id="GO:0010181">
    <property type="term" value="F:FMN binding"/>
    <property type="evidence" value="ECO:0007669"/>
    <property type="project" value="InterPro"/>
</dbReference>
<evidence type="ECO:0000313" key="7">
    <source>
        <dbReference type="Proteomes" id="UP000822688"/>
    </source>
</evidence>
<evidence type="ECO:0000313" key="6">
    <source>
        <dbReference type="EMBL" id="KAG0562749.1"/>
    </source>
</evidence>
<comment type="similarity">
    <text evidence="2">Belongs to the NADH:flavin oxidoreductase/NADH oxidase family.</text>
</comment>
<evidence type="ECO:0000256" key="4">
    <source>
        <dbReference type="ARBA" id="ARBA00023002"/>
    </source>
</evidence>
<dbReference type="Pfam" id="PF00724">
    <property type="entry name" value="Oxidored_FMN"/>
    <property type="match status" value="1"/>
</dbReference>
<keyword evidence="4" id="KW-0560">Oxidoreductase</keyword>